<dbReference type="EMBL" id="LGTZ01000122">
    <property type="protein sequence ID" value="OJD27245.1"/>
    <property type="molecule type" value="Genomic_DNA"/>
</dbReference>
<gene>
    <name evidence="1" type="ORF">ACJ73_01366</name>
</gene>
<proteinExistence type="predicted"/>
<evidence type="ECO:0000313" key="2">
    <source>
        <dbReference type="Proteomes" id="UP000242791"/>
    </source>
</evidence>
<comment type="caution">
    <text evidence="1">The sequence shown here is derived from an EMBL/GenBank/DDBJ whole genome shotgun (WGS) entry which is preliminary data.</text>
</comment>
<evidence type="ECO:0000313" key="1">
    <source>
        <dbReference type="EMBL" id="OJD27245.1"/>
    </source>
</evidence>
<accession>A0A1J9RHY9</accession>
<organism evidence="1 2">
    <name type="scientific">Blastomyces percursus</name>
    <dbReference type="NCBI Taxonomy" id="1658174"/>
    <lineage>
        <taxon>Eukaryota</taxon>
        <taxon>Fungi</taxon>
        <taxon>Dikarya</taxon>
        <taxon>Ascomycota</taxon>
        <taxon>Pezizomycotina</taxon>
        <taxon>Eurotiomycetes</taxon>
        <taxon>Eurotiomycetidae</taxon>
        <taxon>Onygenales</taxon>
        <taxon>Ajellomycetaceae</taxon>
        <taxon>Blastomyces</taxon>
    </lineage>
</organism>
<dbReference type="AlphaFoldDB" id="A0A1J9RHY9"/>
<dbReference type="Proteomes" id="UP000242791">
    <property type="component" value="Unassembled WGS sequence"/>
</dbReference>
<name>A0A1J9RHY9_9EURO</name>
<keyword evidence="2" id="KW-1185">Reference proteome</keyword>
<sequence>MSWAGKFVKLIQSASFIPQLNIFIETTYAGDENGCQITLRVAGTSDPFSGTAKRSAVERIEQPKQAIANHGRNAIKLNSRGRLRVLTFLNHRASCKGLVQEANIETKKLRNGHVQEDDVPKDLNGWMMTQRPI</sequence>
<reference evidence="1 2" key="1">
    <citation type="submission" date="2015-08" db="EMBL/GenBank/DDBJ databases">
        <title>Emmonsia species relationships and genome sequence.</title>
        <authorList>
            <person name="Cuomo C.A."/>
            <person name="Schwartz I.S."/>
            <person name="Kenyon C."/>
            <person name="De Hoog G.S."/>
            <person name="Govender N.P."/>
            <person name="Botha A."/>
            <person name="Moreno L."/>
            <person name="De Vries M."/>
            <person name="Munoz J.F."/>
            <person name="Stielow J.B."/>
        </authorList>
    </citation>
    <scope>NUCLEOTIDE SEQUENCE [LARGE SCALE GENOMIC DNA]</scope>
    <source>
        <strain evidence="1 2">EI222</strain>
    </source>
</reference>
<dbReference type="VEuPathDB" id="FungiDB:ACJ73_01366"/>
<dbReference type="OrthoDB" id="4188479at2759"/>
<protein>
    <submittedName>
        <fullName evidence="1">Uncharacterized protein</fullName>
    </submittedName>
</protein>